<organism evidence="10 11">
    <name type="scientific">Aneurinibacillus thermoaerophilus</name>
    <dbReference type="NCBI Taxonomy" id="143495"/>
    <lineage>
        <taxon>Bacteria</taxon>
        <taxon>Bacillati</taxon>
        <taxon>Bacillota</taxon>
        <taxon>Bacilli</taxon>
        <taxon>Bacillales</taxon>
        <taxon>Paenibacillaceae</taxon>
        <taxon>Aneurinibacillus group</taxon>
        <taxon>Aneurinibacillus</taxon>
    </lineage>
</organism>
<dbReference type="Pfam" id="PF07508">
    <property type="entry name" value="Recombinase"/>
    <property type="match status" value="1"/>
</dbReference>
<evidence type="ECO:0000313" key="12">
    <source>
        <dbReference type="Proteomes" id="UP000826616"/>
    </source>
</evidence>
<dbReference type="InterPro" id="IPR050639">
    <property type="entry name" value="SSR_resolvase"/>
</dbReference>
<dbReference type="SMART" id="SM00857">
    <property type="entry name" value="Resolvase"/>
    <property type="match status" value="1"/>
</dbReference>
<dbReference type="InterPro" id="IPR011109">
    <property type="entry name" value="DNA_bind_recombinase_dom"/>
</dbReference>
<sequence length="489" mass="57514">MRTALYIRVSTDEQAKEGFSIPAQKERLTQYVQSQNWDIFDHYIEEGVSAKDTNRPELQRMMRDIRNKKVDIVLVYRLDRLTRSVLDLYKLLQEFEKYEVKFKSATEVYDTTSAIGRLFLTLVAALAQWERENLAERVRFGMEQMVRQERRPGGPPPFGFELVDQKLVINEKEASVVRFIYDRYLQGAGMASIAVECNQLGYRTKKGNEFKRTAIFDILNNPAYYGALRWNYKEYGNGAKLNAPEDWILLEGVYPAIIEKETFEHAQLIMQRKRPMHPRQIASTYVFSGLLRCARCGSSMVGHTIRKKSGYTIRQYLCQNVKFKKCDCPALTDYLVEEAFAEKLDEITDSYSTVAKTTRKSSHKKERSEHDRLEAELKKMNERRKRLQIAFSEGLIEIEELRERIGELREQESNIKKKFESYTVQKKSLSQEELIEIITNTRRLWPYASPEEKKHMVYLLVKRMVVDLPDEQRKNRKNKKVQIVQLEFN</sequence>
<keyword evidence="1" id="KW-0229">DNA integration</keyword>
<dbReference type="Proteomes" id="UP000826616">
    <property type="component" value="Chromosome"/>
</dbReference>
<dbReference type="Gene3D" id="3.90.1750.20">
    <property type="entry name" value="Putative Large Serine Recombinase, Chain B, Domain 2"/>
    <property type="match status" value="1"/>
</dbReference>
<dbReference type="InterPro" id="IPR038109">
    <property type="entry name" value="DNA_bind_recomb_sf"/>
</dbReference>
<keyword evidence="3" id="KW-0233">DNA recombination</keyword>
<evidence type="ECO:0000259" key="7">
    <source>
        <dbReference type="PROSITE" id="PS51736"/>
    </source>
</evidence>
<dbReference type="PROSITE" id="PS51737">
    <property type="entry name" value="RECOMBINASE_DNA_BIND"/>
    <property type="match status" value="1"/>
</dbReference>
<dbReference type="Pfam" id="PF00239">
    <property type="entry name" value="Resolvase"/>
    <property type="match status" value="1"/>
</dbReference>
<dbReference type="GO" id="GO:0003677">
    <property type="term" value="F:DNA binding"/>
    <property type="evidence" value="ECO:0007669"/>
    <property type="project" value="UniProtKB-KW"/>
</dbReference>
<protein>
    <submittedName>
        <fullName evidence="9">Recombinase family protein</fullName>
    </submittedName>
    <submittedName>
        <fullName evidence="10">Site-specific DNA recombinase</fullName>
    </submittedName>
</protein>
<dbReference type="PROSITE" id="PS51736">
    <property type="entry name" value="RECOMBINASES_3"/>
    <property type="match status" value="1"/>
</dbReference>
<dbReference type="Pfam" id="PF13408">
    <property type="entry name" value="Zn_ribbon_recom"/>
    <property type="match status" value="1"/>
</dbReference>
<evidence type="ECO:0000256" key="2">
    <source>
        <dbReference type="ARBA" id="ARBA00023125"/>
    </source>
</evidence>
<proteinExistence type="predicted"/>
<feature type="domain" description="Recombinase" evidence="8">
    <location>
        <begin position="157"/>
        <end position="276"/>
    </location>
</feature>
<dbReference type="PANTHER" id="PTHR30461:SF23">
    <property type="entry name" value="DNA RECOMBINASE-RELATED"/>
    <property type="match status" value="1"/>
</dbReference>
<dbReference type="AlphaFoldDB" id="A0A1G7XBS9"/>
<gene>
    <name evidence="9" type="ORF">K3F53_08125</name>
    <name evidence="10" type="ORF">SAMN04489735_1003128</name>
</gene>
<feature type="active site" description="O-(5'-phospho-DNA)-serine intermediate" evidence="4 5">
    <location>
        <position position="10"/>
    </location>
</feature>
<evidence type="ECO:0000313" key="11">
    <source>
        <dbReference type="Proteomes" id="UP000198956"/>
    </source>
</evidence>
<evidence type="ECO:0000256" key="4">
    <source>
        <dbReference type="PIRSR" id="PIRSR606118-50"/>
    </source>
</evidence>
<evidence type="ECO:0000313" key="9">
    <source>
        <dbReference type="EMBL" id="QYY44133.1"/>
    </source>
</evidence>
<keyword evidence="6" id="KW-0175">Coiled coil</keyword>
<evidence type="ECO:0000256" key="5">
    <source>
        <dbReference type="PROSITE-ProRule" id="PRU10137"/>
    </source>
</evidence>
<dbReference type="Gene3D" id="3.40.50.1390">
    <property type="entry name" value="Resolvase, N-terminal catalytic domain"/>
    <property type="match status" value="1"/>
</dbReference>
<dbReference type="SUPFAM" id="SSF53041">
    <property type="entry name" value="Resolvase-like"/>
    <property type="match status" value="1"/>
</dbReference>
<dbReference type="InterPro" id="IPR006118">
    <property type="entry name" value="Recombinase_CS"/>
</dbReference>
<dbReference type="GO" id="GO:0015074">
    <property type="term" value="P:DNA integration"/>
    <property type="evidence" value="ECO:0007669"/>
    <property type="project" value="UniProtKB-KW"/>
</dbReference>
<dbReference type="RefSeq" id="WP_057899032.1">
    <property type="nucleotide sequence ID" value="NZ_CP080764.1"/>
</dbReference>
<reference evidence="9 12" key="2">
    <citation type="submission" date="2021-08" db="EMBL/GenBank/DDBJ databases">
        <title>Complete genome sequence of the strain Aneurinibacillus thermoaerophilus CCM 8960.</title>
        <authorList>
            <person name="Musilova J."/>
            <person name="Kourilova X."/>
            <person name="Pernicova I."/>
            <person name="Bezdicek M."/>
            <person name="Lengerova M."/>
            <person name="Obruca S."/>
            <person name="Sedlar K."/>
        </authorList>
    </citation>
    <scope>NUCLEOTIDE SEQUENCE [LARGE SCALE GENOMIC DNA]</scope>
    <source>
        <strain evidence="9 12">CCM 8960</strain>
    </source>
</reference>
<dbReference type="GO" id="GO:0000150">
    <property type="term" value="F:DNA strand exchange activity"/>
    <property type="evidence" value="ECO:0007669"/>
    <property type="project" value="InterPro"/>
</dbReference>
<evidence type="ECO:0000256" key="3">
    <source>
        <dbReference type="ARBA" id="ARBA00023172"/>
    </source>
</evidence>
<dbReference type="PROSITE" id="PS00397">
    <property type="entry name" value="RECOMBINASES_1"/>
    <property type="match status" value="1"/>
</dbReference>
<dbReference type="InterPro" id="IPR025827">
    <property type="entry name" value="Zn_ribbon_recom_dom"/>
</dbReference>
<name>A0A1G7XBS9_ANETH</name>
<dbReference type="PANTHER" id="PTHR30461">
    <property type="entry name" value="DNA-INVERTASE FROM LAMBDOID PROPHAGE"/>
    <property type="match status" value="1"/>
</dbReference>
<dbReference type="InterPro" id="IPR006119">
    <property type="entry name" value="Resolv_N"/>
</dbReference>
<dbReference type="EMBL" id="FNDE01000003">
    <property type="protein sequence ID" value="SDG81678.1"/>
    <property type="molecule type" value="Genomic_DNA"/>
</dbReference>
<reference evidence="10 11" key="1">
    <citation type="submission" date="2016-10" db="EMBL/GenBank/DDBJ databases">
        <authorList>
            <person name="de Groot N.N."/>
        </authorList>
    </citation>
    <scope>NUCLEOTIDE SEQUENCE [LARGE SCALE GENOMIC DNA]</scope>
    <source>
        <strain evidence="10 11">L 420-91</strain>
    </source>
</reference>
<keyword evidence="12" id="KW-1185">Reference proteome</keyword>
<dbReference type="Proteomes" id="UP000198956">
    <property type="component" value="Unassembled WGS sequence"/>
</dbReference>
<dbReference type="InterPro" id="IPR036162">
    <property type="entry name" value="Resolvase-like_N_sf"/>
</dbReference>
<evidence type="ECO:0000313" key="10">
    <source>
        <dbReference type="EMBL" id="SDG81678.1"/>
    </source>
</evidence>
<dbReference type="EMBL" id="CP080764">
    <property type="protein sequence ID" value="QYY44133.1"/>
    <property type="molecule type" value="Genomic_DNA"/>
</dbReference>
<accession>A0A1G7XBS9</accession>
<evidence type="ECO:0000259" key="8">
    <source>
        <dbReference type="PROSITE" id="PS51737"/>
    </source>
</evidence>
<feature type="coiled-coil region" evidence="6">
    <location>
        <begin position="363"/>
        <end position="418"/>
    </location>
</feature>
<evidence type="ECO:0000256" key="6">
    <source>
        <dbReference type="SAM" id="Coils"/>
    </source>
</evidence>
<dbReference type="GeneID" id="97141333"/>
<evidence type="ECO:0000256" key="1">
    <source>
        <dbReference type="ARBA" id="ARBA00022908"/>
    </source>
</evidence>
<feature type="domain" description="Resolvase/invertase-type recombinase catalytic" evidence="7">
    <location>
        <begin position="2"/>
        <end position="149"/>
    </location>
</feature>
<keyword evidence="2" id="KW-0238">DNA-binding</keyword>
<dbReference type="CDD" id="cd00338">
    <property type="entry name" value="Ser_Recombinase"/>
    <property type="match status" value="1"/>
</dbReference>